<evidence type="ECO:0000256" key="3">
    <source>
        <dbReference type="ARBA" id="ARBA00022833"/>
    </source>
</evidence>
<comment type="caution">
    <text evidence="8">The sequence shown here is derived from an EMBL/GenBank/DDBJ whole genome shotgun (WGS) entry which is preliminary data.</text>
</comment>
<proteinExistence type="inferred from homology"/>
<reference evidence="8" key="2">
    <citation type="submission" date="2020-09" db="EMBL/GenBank/DDBJ databases">
        <authorList>
            <person name="Sun Q."/>
            <person name="Kim S."/>
        </authorList>
    </citation>
    <scope>NUCLEOTIDE SEQUENCE</scope>
    <source>
        <strain evidence="8">KCTC 42651</strain>
    </source>
</reference>
<dbReference type="Pfam" id="PF08240">
    <property type="entry name" value="ADH_N"/>
    <property type="match status" value="1"/>
</dbReference>
<gene>
    <name evidence="8" type="ORF">GCM10017083_32260</name>
</gene>
<dbReference type="GO" id="GO:0051903">
    <property type="term" value="F:S-(hydroxymethyl)glutathione dehydrogenase [NAD(P)+] activity"/>
    <property type="evidence" value="ECO:0007669"/>
    <property type="project" value="TreeGrafter"/>
</dbReference>
<dbReference type="AlphaFoldDB" id="A0A919CQC4"/>
<protein>
    <submittedName>
        <fullName evidence="8">Alcohol dehydrogenase</fullName>
    </submittedName>
</protein>
<evidence type="ECO:0000313" key="8">
    <source>
        <dbReference type="EMBL" id="GHD54578.1"/>
    </source>
</evidence>
<dbReference type="Pfam" id="PF00107">
    <property type="entry name" value="ADH_zinc_N"/>
    <property type="match status" value="1"/>
</dbReference>
<keyword evidence="9" id="KW-1185">Reference proteome</keyword>
<keyword evidence="3 6" id="KW-0862">Zinc</keyword>
<evidence type="ECO:0000313" key="9">
    <source>
        <dbReference type="Proteomes" id="UP000630353"/>
    </source>
</evidence>
<keyword evidence="4" id="KW-0560">Oxidoreductase</keyword>
<dbReference type="PROSITE" id="PS00059">
    <property type="entry name" value="ADH_ZINC"/>
    <property type="match status" value="1"/>
</dbReference>
<dbReference type="InterPro" id="IPR036291">
    <property type="entry name" value="NAD(P)-bd_dom_sf"/>
</dbReference>
<dbReference type="GO" id="GO:0005829">
    <property type="term" value="C:cytosol"/>
    <property type="evidence" value="ECO:0007669"/>
    <property type="project" value="TreeGrafter"/>
</dbReference>
<evidence type="ECO:0000256" key="1">
    <source>
        <dbReference type="ARBA" id="ARBA00001947"/>
    </source>
</evidence>
<dbReference type="GO" id="GO:0046294">
    <property type="term" value="P:formaldehyde catabolic process"/>
    <property type="evidence" value="ECO:0007669"/>
    <property type="project" value="TreeGrafter"/>
</dbReference>
<name>A0A919CQC4_9PROT</name>
<dbReference type="Gene3D" id="3.40.50.720">
    <property type="entry name" value="NAD(P)-binding Rossmann-like Domain"/>
    <property type="match status" value="1"/>
</dbReference>
<reference evidence="8" key="1">
    <citation type="journal article" date="2014" name="Int. J. Syst. Evol. Microbiol.">
        <title>Complete genome sequence of Corynebacterium casei LMG S-19264T (=DSM 44701T), isolated from a smear-ripened cheese.</title>
        <authorList>
            <consortium name="US DOE Joint Genome Institute (JGI-PGF)"/>
            <person name="Walter F."/>
            <person name="Albersmeier A."/>
            <person name="Kalinowski J."/>
            <person name="Ruckert C."/>
        </authorList>
    </citation>
    <scope>NUCLEOTIDE SEQUENCE</scope>
    <source>
        <strain evidence="8">KCTC 42651</strain>
    </source>
</reference>
<dbReference type="FunFam" id="3.40.50.720:FF:000003">
    <property type="entry name" value="S-(hydroxymethyl)glutathione dehydrogenase"/>
    <property type="match status" value="1"/>
</dbReference>
<dbReference type="InterPro" id="IPR013149">
    <property type="entry name" value="ADH-like_C"/>
</dbReference>
<evidence type="ECO:0000256" key="2">
    <source>
        <dbReference type="ARBA" id="ARBA00022723"/>
    </source>
</evidence>
<evidence type="ECO:0000256" key="4">
    <source>
        <dbReference type="ARBA" id="ARBA00023002"/>
    </source>
</evidence>
<dbReference type="SUPFAM" id="SSF50129">
    <property type="entry name" value="GroES-like"/>
    <property type="match status" value="2"/>
</dbReference>
<dbReference type="RefSeq" id="WP_189991429.1">
    <property type="nucleotide sequence ID" value="NZ_BMZS01000007.1"/>
</dbReference>
<evidence type="ECO:0000259" key="7">
    <source>
        <dbReference type="SMART" id="SM00829"/>
    </source>
</evidence>
<comment type="similarity">
    <text evidence="6">Belongs to the zinc-containing alcohol dehydrogenase family.</text>
</comment>
<dbReference type="SUPFAM" id="SSF51735">
    <property type="entry name" value="NAD(P)-binding Rossmann-fold domains"/>
    <property type="match status" value="1"/>
</dbReference>
<dbReference type="PANTHER" id="PTHR43880:SF12">
    <property type="entry name" value="ALCOHOL DEHYDROGENASE CLASS-3"/>
    <property type="match status" value="1"/>
</dbReference>
<accession>A0A919CQC4</accession>
<comment type="cofactor">
    <cofactor evidence="1 6">
        <name>Zn(2+)</name>
        <dbReference type="ChEBI" id="CHEBI:29105"/>
    </cofactor>
</comment>
<dbReference type="GO" id="GO:0008270">
    <property type="term" value="F:zinc ion binding"/>
    <property type="evidence" value="ECO:0007669"/>
    <property type="project" value="InterPro"/>
</dbReference>
<dbReference type="Gene3D" id="3.90.180.10">
    <property type="entry name" value="Medium-chain alcohol dehydrogenases, catalytic domain"/>
    <property type="match status" value="1"/>
</dbReference>
<dbReference type="InterPro" id="IPR011032">
    <property type="entry name" value="GroES-like_sf"/>
</dbReference>
<sequence>MKMRAAVLRTIAPDRPYARTQPISVEEVELDGPQAGEVLVKIAGAGLCHSDLSVIDGSRPRPLPVALGHEGAGTVVEVGVGVRDIAPGDPVVFQFSASCGRCERCLEGRPQICIAHGAARAKGELMAGGKRLRDARGQPVNHQSGVSCFAEYATVDRGSVVKVDKDVPLAMAAVFGCAVMTGVGAALNTAAIRPGQKVAIIGLGGVGLSGLLGAKLAGPSVLIAVDANPAKLGLARQLGADHAIDAREPDHLDQIRDLTGGGVDVAVELAGNIKALETGYGILRTGGTLVTAGLSPAGAAFPIHAADLVTREISVKGSYMGSCVPVRDIPRFIEAYRQGRLPVDRLIGEHIGFEDINRGFDRLADGEVVRQILVPHG</sequence>
<dbReference type="PANTHER" id="PTHR43880">
    <property type="entry name" value="ALCOHOL DEHYDROGENASE"/>
    <property type="match status" value="1"/>
</dbReference>
<feature type="domain" description="Enoyl reductase (ER)" evidence="7">
    <location>
        <begin position="18"/>
        <end position="374"/>
    </location>
</feature>
<dbReference type="SMART" id="SM00829">
    <property type="entry name" value="PKS_ER"/>
    <property type="match status" value="1"/>
</dbReference>
<evidence type="ECO:0000256" key="5">
    <source>
        <dbReference type="ARBA" id="ARBA00023027"/>
    </source>
</evidence>
<dbReference type="InterPro" id="IPR002328">
    <property type="entry name" value="ADH_Zn_CS"/>
</dbReference>
<dbReference type="EMBL" id="BMZS01000007">
    <property type="protein sequence ID" value="GHD54578.1"/>
    <property type="molecule type" value="Genomic_DNA"/>
</dbReference>
<dbReference type="InterPro" id="IPR013154">
    <property type="entry name" value="ADH-like_N"/>
</dbReference>
<dbReference type="InterPro" id="IPR020843">
    <property type="entry name" value="ER"/>
</dbReference>
<keyword evidence="2 6" id="KW-0479">Metal-binding</keyword>
<organism evidence="8 9">
    <name type="scientific">Thalassobaculum fulvum</name>
    <dbReference type="NCBI Taxonomy" id="1633335"/>
    <lineage>
        <taxon>Bacteria</taxon>
        <taxon>Pseudomonadati</taxon>
        <taxon>Pseudomonadota</taxon>
        <taxon>Alphaproteobacteria</taxon>
        <taxon>Rhodospirillales</taxon>
        <taxon>Thalassobaculaceae</taxon>
        <taxon>Thalassobaculum</taxon>
    </lineage>
</organism>
<dbReference type="Proteomes" id="UP000630353">
    <property type="component" value="Unassembled WGS sequence"/>
</dbReference>
<keyword evidence="5" id="KW-0520">NAD</keyword>
<evidence type="ECO:0000256" key="6">
    <source>
        <dbReference type="RuleBase" id="RU361277"/>
    </source>
</evidence>